<organism evidence="5 6">
    <name type="scientific">Coptotermes formosanus</name>
    <name type="common">Formosan subterranean termite</name>
    <dbReference type="NCBI Taxonomy" id="36987"/>
    <lineage>
        <taxon>Eukaryota</taxon>
        <taxon>Metazoa</taxon>
        <taxon>Ecdysozoa</taxon>
        <taxon>Arthropoda</taxon>
        <taxon>Hexapoda</taxon>
        <taxon>Insecta</taxon>
        <taxon>Pterygota</taxon>
        <taxon>Neoptera</taxon>
        <taxon>Polyneoptera</taxon>
        <taxon>Dictyoptera</taxon>
        <taxon>Blattodea</taxon>
        <taxon>Blattoidea</taxon>
        <taxon>Termitoidae</taxon>
        <taxon>Rhinotermitidae</taxon>
        <taxon>Coptotermes</taxon>
    </lineage>
</organism>
<dbReference type="PROSITE" id="PS50195">
    <property type="entry name" value="PX"/>
    <property type="match status" value="1"/>
</dbReference>
<proteinExistence type="predicted"/>
<dbReference type="OrthoDB" id="93876at2759"/>
<dbReference type="EMBL" id="BLKM01001688">
    <property type="protein sequence ID" value="GFG40283.1"/>
    <property type="molecule type" value="Genomic_DNA"/>
</dbReference>
<dbReference type="CDD" id="cd07277">
    <property type="entry name" value="PX_RUN"/>
    <property type="match status" value="1"/>
</dbReference>
<feature type="region of interest" description="Disordered" evidence="2">
    <location>
        <begin position="257"/>
        <end position="283"/>
    </location>
</feature>
<reference evidence="6" key="1">
    <citation type="submission" date="2020-01" db="EMBL/GenBank/DDBJ databases">
        <title>Draft genome sequence of the Termite Coptotermes fromosanus.</title>
        <authorList>
            <person name="Itakura S."/>
            <person name="Yosikawa Y."/>
            <person name="Umezawa K."/>
        </authorList>
    </citation>
    <scope>NUCLEOTIDE SEQUENCE [LARGE SCALE GENOMIC DNA]</scope>
</reference>
<feature type="coiled-coil region" evidence="1">
    <location>
        <begin position="376"/>
        <end position="435"/>
    </location>
</feature>
<accession>A0A6L2Q5S2</accession>
<dbReference type="FunCoup" id="A0A6L2Q5S2">
    <property type="interactions" value="121"/>
</dbReference>
<dbReference type="SMART" id="SM00593">
    <property type="entry name" value="RUN"/>
    <property type="match status" value="1"/>
</dbReference>
<comment type="caution">
    <text evidence="5">The sequence shown here is derived from an EMBL/GenBank/DDBJ whole genome shotgun (WGS) entry which is preliminary data.</text>
</comment>
<dbReference type="PANTHER" id="PTHR47194">
    <property type="entry name" value="SORTING NEXIN-29-RELATED"/>
    <property type="match status" value="1"/>
</dbReference>
<dbReference type="Pfam" id="PF00787">
    <property type="entry name" value="PX"/>
    <property type="match status" value="1"/>
</dbReference>
<dbReference type="InterPro" id="IPR037916">
    <property type="entry name" value="SNX29_PX"/>
</dbReference>
<dbReference type="InterPro" id="IPR047329">
    <property type="entry name" value="RUN_SNX29"/>
</dbReference>
<evidence type="ECO:0000256" key="1">
    <source>
        <dbReference type="SAM" id="Coils"/>
    </source>
</evidence>
<dbReference type="InParanoid" id="A0A6L2Q5S2"/>
<dbReference type="InterPro" id="IPR037213">
    <property type="entry name" value="Run_dom_sf"/>
</dbReference>
<dbReference type="GO" id="GO:0035091">
    <property type="term" value="F:phosphatidylinositol binding"/>
    <property type="evidence" value="ECO:0007669"/>
    <property type="project" value="InterPro"/>
</dbReference>
<keyword evidence="1" id="KW-0175">Coiled coil</keyword>
<feature type="compositionally biased region" description="Polar residues" evidence="2">
    <location>
        <begin position="262"/>
        <end position="282"/>
    </location>
</feature>
<dbReference type="InterPro" id="IPR001683">
    <property type="entry name" value="PX_dom"/>
</dbReference>
<evidence type="ECO:0000256" key="2">
    <source>
        <dbReference type="SAM" id="MobiDB-lite"/>
    </source>
</evidence>
<name>A0A6L2Q5S2_COPFO</name>
<dbReference type="SUPFAM" id="SSF140741">
    <property type="entry name" value="RUN domain-like"/>
    <property type="match status" value="1"/>
</dbReference>
<dbReference type="Gene3D" id="1.20.58.900">
    <property type="match status" value="1"/>
</dbReference>
<dbReference type="SUPFAM" id="SSF64268">
    <property type="entry name" value="PX domain"/>
    <property type="match status" value="1"/>
</dbReference>
<feature type="domain" description="RUN" evidence="4">
    <location>
        <begin position="45"/>
        <end position="196"/>
    </location>
</feature>
<keyword evidence="6" id="KW-1185">Reference proteome</keyword>
<evidence type="ECO:0000313" key="5">
    <source>
        <dbReference type="EMBL" id="GFG40283.1"/>
    </source>
</evidence>
<dbReference type="Gene3D" id="3.30.1520.10">
    <property type="entry name" value="Phox-like domain"/>
    <property type="match status" value="1"/>
</dbReference>
<dbReference type="InterPro" id="IPR004012">
    <property type="entry name" value="Run_dom"/>
</dbReference>
<dbReference type="Proteomes" id="UP000502823">
    <property type="component" value="Unassembled WGS sequence"/>
</dbReference>
<dbReference type="Pfam" id="PF02759">
    <property type="entry name" value="RUN"/>
    <property type="match status" value="1"/>
</dbReference>
<evidence type="ECO:0000313" key="6">
    <source>
        <dbReference type="Proteomes" id="UP000502823"/>
    </source>
</evidence>
<gene>
    <name evidence="5" type="ORF">Cfor_12510</name>
</gene>
<protein>
    <recommendedName>
        <fullName evidence="7">Sorting nexin-29</fullName>
    </recommendedName>
</protein>
<dbReference type="PROSITE" id="PS50826">
    <property type="entry name" value="RUN"/>
    <property type="match status" value="1"/>
</dbReference>
<feature type="domain" description="PX" evidence="3">
    <location>
        <begin position="556"/>
        <end position="697"/>
    </location>
</feature>
<dbReference type="SMART" id="SM00312">
    <property type="entry name" value="PX"/>
    <property type="match status" value="1"/>
</dbReference>
<dbReference type="CDD" id="cd17689">
    <property type="entry name" value="RUN_SNX29"/>
    <property type="match status" value="1"/>
</dbReference>
<dbReference type="PANTHER" id="PTHR47194:SF3">
    <property type="entry name" value="SORTING NEXIN 29"/>
    <property type="match status" value="1"/>
</dbReference>
<dbReference type="InterPro" id="IPR036871">
    <property type="entry name" value="PX_dom_sf"/>
</dbReference>
<evidence type="ECO:0000259" key="4">
    <source>
        <dbReference type="PROSITE" id="PS50826"/>
    </source>
</evidence>
<dbReference type="AlphaFoldDB" id="A0A6L2Q5S2"/>
<evidence type="ECO:0008006" key="7">
    <source>
        <dbReference type="Google" id="ProtNLM"/>
    </source>
</evidence>
<evidence type="ECO:0000259" key="3">
    <source>
        <dbReference type="PROSITE" id="PS50195"/>
    </source>
</evidence>
<sequence length="754" mass="84740">MMSALVPGSPLDSTRAEERQRLLSELLEAVKQCQIRFGGRAELATESHPHVAVLCNRIEAALCHGLRSKPLLPKNSSAFRQVTEIVSSLHFGRSPVQEHQVLWHYVCEYLTKHEYERYLLLKQVWTDVGRGRAWLRSSLNEHSLERYLHCMLGSTAHLSVFFEEWAFLLDQEKSSMLPTMAAGLGSILFAISIDNADLNQPSNMPCDAEPLVPSLTQSDPVIAGKSLHCKRKADHRRRKRVPAHIISFDEDNLAEQHGGRQVVSSSAPPTCLNSPASGTGSVPVSAESIGASVVKFTDDIAKSVVTPTEEQTQNVMQILTPVNNVSVGELIPVSVTDEAHSEEDSLSVPSYSEVSAEIDNLQLIQTEAVLSLLSCKEELQAEIRSLKRLLDQGQEENAELKAAMAETNRQHHDKAERLEYRIQALVRENELLKHQLRKYVGAVQMLKRDGTQAHEALASLEASQPKAGDVTYPDYHHEAREYEKKLIQVAEMHGELMEFNDRLHRLLQQKDAALHRLREELVDLRGPLPDDVATSDDDLSVTSDYDTSSLCAAARALVNIWIPSAFLTGGSSDVHHVYQVYIRIRDDEWNIYRRYAQFYSLHKELKKHDAIVSTFDFPPKKTLGNKDARFVEERRRRLQHYLRCVMNHLVQTNVGLATAPDKDLLIGLVPFFGEWLRATICQLFNVKRMMQSASRNCISLLAVHQKGETVQRGKVDDEISSHLLPLPTFCISVPSRSCVVHICVSHFKKPSLAA</sequence>